<gene>
    <name evidence="2" type="ordered locus">A2cp1_1636</name>
</gene>
<accession>B8J5N3</accession>
<keyword evidence="1" id="KW-1133">Transmembrane helix</keyword>
<sequence length="171" mass="17162">MQAQSPSSALWKLLLAGLFFGVVASLLVYAGNPGNMGVCVACFLRDITGAFGGSAAGMGALAYLRPELPALVLGAAGAAVASGQFRPRGGVAVLPRFVLGFVFMVAALVFLGCTVRVWLRVGGGDLNAVVGAVGLVAGNCASDRQSLEVTGGDDCGSWVPHILSVAANPLA</sequence>
<protein>
    <recommendedName>
        <fullName evidence="4">Sulphur transport domain-containing protein</fullName>
    </recommendedName>
</protein>
<proteinExistence type="predicted"/>
<dbReference type="AlphaFoldDB" id="B8J5N3"/>
<keyword evidence="1" id="KW-0472">Membrane</keyword>
<evidence type="ECO:0000313" key="2">
    <source>
        <dbReference type="EMBL" id="ACL64980.1"/>
    </source>
</evidence>
<dbReference type="RefSeq" id="WP_012632908.1">
    <property type="nucleotide sequence ID" value="NC_011891.1"/>
</dbReference>
<dbReference type="HOGENOM" id="CLU_1559755_0_0_7"/>
<keyword evidence="3" id="KW-1185">Reference proteome</keyword>
<keyword evidence="1" id="KW-0812">Transmembrane</keyword>
<feature type="transmembrane region" description="Helical" evidence="1">
    <location>
        <begin position="9"/>
        <end position="30"/>
    </location>
</feature>
<reference evidence="2" key="1">
    <citation type="submission" date="2009-01" db="EMBL/GenBank/DDBJ databases">
        <title>Complete sequence of Anaeromyxobacter dehalogenans 2CP-1.</title>
        <authorList>
            <consortium name="US DOE Joint Genome Institute"/>
            <person name="Lucas S."/>
            <person name="Copeland A."/>
            <person name="Lapidus A."/>
            <person name="Glavina del Rio T."/>
            <person name="Dalin E."/>
            <person name="Tice H."/>
            <person name="Bruce D."/>
            <person name="Goodwin L."/>
            <person name="Pitluck S."/>
            <person name="Saunders E."/>
            <person name="Brettin T."/>
            <person name="Detter J.C."/>
            <person name="Han C."/>
            <person name="Larimer F."/>
            <person name="Land M."/>
            <person name="Hauser L."/>
            <person name="Kyrpides N."/>
            <person name="Ovchinnikova G."/>
            <person name="Beliaev A.S."/>
            <person name="Richardson P."/>
        </authorList>
    </citation>
    <scope>NUCLEOTIDE SEQUENCE</scope>
    <source>
        <strain evidence="2">2CP-1</strain>
    </source>
</reference>
<dbReference type="Proteomes" id="UP000007089">
    <property type="component" value="Chromosome"/>
</dbReference>
<feature type="transmembrane region" description="Helical" evidence="1">
    <location>
        <begin position="97"/>
        <end position="119"/>
    </location>
</feature>
<organism evidence="2 3">
    <name type="scientific">Anaeromyxobacter dehalogenans (strain ATCC BAA-258 / DSM 21875 / 2CP-1)</name>
    <dbReference type="NCBI Taxonomy" id="455488"/>
    <lineage>
        <taxon>Bacteria</taxon>
        <taxon>Pseudomonadati</taxon>
        <taxon>Myxococcota</taxon>
        <taxon>Myxococcia</taxon>
        <taxon>Myxococcales</taxon>
        <taxon>Cystobacterineae</taxon>
        <taxon>Anaeromyxobacteraceae</taxon>
        <taxon>Anaeromyxobacter</taxon>
    </lineage>
</organism>
<name>B8J5N3_ANAD2</name>
<evidence type="ECO:0000313" key="3">
    <source>
        <dbReference type="Proteomes" id="UP000007089"/>
    </source>
</evidence>
<dbReference type="EMBL" id="CP001359">
    <property type="protein sequence ID" value="ACL64980.1"/>
    <property type="molecule type" value="Genomic_DNA"/>
</dbReference>
<dbReference type="KEGG" id="acp:A2cp1_1636"/>
<evidence type="ECO:0000256" key="1">
    <source>
        <dbReference type="SAM" id="Phobius"/>
    </source>
</evidence>
<evidence type="ECO:0008006" key="4">
    <source>
        <dbReference type="Google" id="ProtNLM"/>
    </source>
</evidence>